<sequence>MDSVEVDDWIDELISTDVSVDCTTEDCIDSCSSSCSVDSLSDCELVVREDEWDIDNGSNKRCKCRGNKRHVSVKTGTVKGTNFGYSTHAIDPQHIRTTQISGVLWQNAELERIGFSNLFETAYSVTVFYNKIYDDDPYSINKPLLIRAKDDGQQIHWFENIGSHANKRWRRLRQDELKEFPDENNYSGKKEFETKLKALSCRLFVAHRIHIDFDQNKGYEIDCEICSEKLEIKVQQDSVKDSEGYKKYNYSGEFSENSILVYRRRQLTFQKRLRYKTGYYLPIPVDKDNFNIVSAYYWKEDDQKKNPLLIEFFSDNGYSYWIENISSPDKNGNYKHDKWRALPWTERIPDELKGRLDLLNCIYNKVVQIKIGSSGDCHPKRHILHRNRISYGYSEDYGTDPVLFSHKYWNSEGTRKSLNISEIYVGSDKQNFRSVGPPFRDVKMLIAYVSPCDKDKPFLMCLEYENKNYKWYQKKNKQGYWEEYEGFPDKRTPGDVKHQLGGILDKVRQGLGIGGCDQQTGAEGIQLDVNEVVPAGKSFHRYQYDSSSRKTPIFVTKAEKDPLLGFFKNTHKVYSKGGTFVLSKDLQNGGTIIAGSSGKISSVKEVEVYFWDANPKIPILLGITKKTQKEYTTYYGTLIQRWGPSQVSGMDKQQALDHQNCQKNNAIPIELTDPTDLERFKAKDNPSSCLKYKSVKSQKSLPSLPSEAVDYKVESYEILDVHKHTGTTRISRVTYNENPTNIVTTDAFVSQLRIYKWNNSLIPLLVEFKKSSGSEWHENLATPLLIYYTTDGHNKWFKDSVGSGGWTKAELDNKPEDYYKILDELNNIDKTRNPCKPPETGTSAALAGVGTAAVGGALGSWAIFGASSAPIAGAGGITGFAYWLYKRSKGDPWVRQI</sequence>
<evidence type="ECO:0000256" key="1">
    <source>
        <dbReference type="SAM" id="Phobius"/>
    </source>
</evidence>
<feature type="transmembrane region" description="Helical" evidence="1">
    <location>
        <begin position="861"/>
        <end position="885"/>
    </location>
</feature>
<dbReference type="AlphaFoldDB" id="L1LE37"/>
<proteinExistence type="predicted"/>
<evidence type="ECO:0000313" key="2">
    <source>
        <dbReference type="EMBL" id="EKX73515.1"/>
    </source>
</evidence>
<keyword evidence="1" id="KW-0472">Membrane</keyword>
<comment type="caution">
    <text evidence="2">The sequence shown here is derived from an EMBL/GenBank/DDBJ whole genome shotgun (WGS) entry which is preliminary data.</text>
</comment>
<dbReference type="GeneID" id="15807919"/>
<gene>
    <name evidence="2" type="ORF">BEWA_035510</name>
</gene>
<reference evidence="2 3" key="1">
    <citation type="journal article" date="2012" name="BMC Genomics">
        <title>Comparative genomic analysis and phylogenetic position of Theileria equi.</title>
        <authorList>
            <person name="Kappmeyer L.S."/>
            <person name="Thiagarajan M."/>
            <person name="Herndon D.R."/>
            <person name="Ramsay J.D."/>
            <person name="Caler E."/>
            <person name="Djikeng A."/>
            <person name="Gillespie J.J."/>
            <person name="Lau A.O."/>
            <person name="Roalson E.H."/>
            <person name="Silva J.C."/>
            <person name="Silva M.G."/>
            <person name="Suarez C.E."/>
            <person name="Ueti M.W."/>
            <person name="Nene V.M."/>
            <person name="Mealey R.H."/>
            <person name="Knowles D.P."/>
            <person name="Brayton K.A."/>
        </authorList>
    </citation>
    <scope>NUCLEOTIDE SEQUENCE [LARGE SCALE GENOMIC DNA]</scope>
    <source>
        <strain evidence="2 3">WA</strain>
    </source>
</reference>
<dbReference type="KEGG" id="beq:BEWA_035510"/>
<keyword evidence="1" id="KW-0812">Transmembrane</keyword>
<accession>L1LE37</accession>
<organism evidence="2 3">
    <name type="scientific">Theileria equi strain WA</name>
    <dbReference type="NCBI Taxonomy" id="1537102"/>
    <lineage>
        <taxon>Eukaryota</taxon>
        <taxon>Sar</taxon>
        <taxon>Alveolata</taxon>
        <taxon>Apicomplexa</taxon>
        <taxon>Aconoidasida</taxon>
        <taxon>Piroplasmida</taxon>
        <taxon>Theileriidae</taxon>
        <taxon>Theileria</taxon>
    </lineage>
</organism>
<evidence type="ECO:0000313" key="3">
    <source>
        <dbReference type="Proteomes" id="UP000031512"/>
    </source>
</evidence>
<dbReference type="Proteomes" id="UP000031512">
    <property type="component" value="Unassembled WGS sequence"/>
</dbReference>
<name>L1LE37_THEEQ</name>
<keyword evidence="3" id="KW-1185">Reference proteome</keyword>
<dbReference type="EMBL" id="ACOU01000002">
    <property type="protein sequence ID" value="EKX73515.1"/>
    <property type="molecule type" value="Genomic_DNA"/>
</dbReference>
<dbReference type="VEuPathDB" id="PiroplasmaDB:BEWA_035510"/>
<dbReference type="RefSeq" id="XP_004832967.1">
    <property type="nucleotide sequence ID" value="XM_004832910.1"/>
</dbReference>
<protein>
    <submittedName>
        <fullName evidence="2">Uncharacterized protein</fullName>
    </submittedName>
</protein>
<keyword evidence="1" id="KW-1133">Transmembrane helix</keyword>